<organism evidence="4 5">
    <name type="scientific">Parnassius apollo</name>
    <name type="common">Apollo butterfly</name>
    <name type="synonym">Papilio apollo</name>
    <dbReference type="NCBI Taxonomy" id="110799"/>
    <lineage>
        <taxon>Eukaryota</taxon>
        <taxon>Metazoa</taxon>
        <taxon>Ecdysozoa</taxon>
        <taxon>Arthropoda</taxon>
        <taxon>Hexapoda</taxon>
        <taxon>Insecta</taxon>
        <taxon>Pterygota</taxon>
        <taxon>Neoptera</taxon>
        <taxon>Endopterygota</taxon>
        <taxon>Lepidoptera</taxon>
        <taxon>Glossata</taxon>
        <taxon>Ditrysia</taxon>
        <taxon>Papilionoidea</taxon>
        <taxon>Papilionidae</taxon>
        <taxon>Parnassiinae</taxon>
        <taxon>Parnassini</taxon>
        <taxon>Parnassius</taxon>
        <taxon>Parnassius</taxon>
    </lineage>
</organism>
<accession>A0A8S3Y6H5</accession>
<feature type="domain" description="Lactate/malate dehydrogenase C-terminal" evidence="3">
    <location>
        <begin position="43"/>
        <end position="203"/>
    </location>
</feature>
<dbReference type="PANTHER" id="PTHR11540">
    <property type="entry name" value="MALATE AND LACTATE DEHYDROGENASE"/>
    <property type="match status" value="1"/>
</dbReference>
<dbReference type="GO" id="GO:0030060">
    <property type="term" value="F:L-malate dehydrogenase (NAD+) activity"/>
    <property type="evidence" value="ECO:0007669"/>
    <property type="project" value="TreeGrafter"/>
</dbReference>
<dbReference type="GO" id="GO:0005739">
    <property type="term" value="C:mitochondrion"/>
    <property type="evidence" value="ECO:0007669"/>
    <property type="project" value="TreeGrafter"/>
</dbReference>
<gene>
    <name evidence="4" type="ORF">PAPOLLO_LOCUS26625</name>
</gene>
<name>A0A8S3Y6H5_PARAO</name>
<proteinExistence type="predicted"/>
<dbReference type="EMBL" id="CAJQZP010001593">
    <property type="protein sequence ID" value="CAG5056054.1"/>
    <property type="molecule type" value="Genomic_DNA"/>
</dbReference>
<dbReference type="PANTHER" id="PTHR11540:SF16">
    <property type="entry name" value="MALATE DEHYDROGENASE, MITOCHONDRIAL"/>
    <property type="match status" value="1"/>
</dbReference>
<dbReference type="GO" id="GO:0006099">
    <property type="term" value="P:tricarboxylic acid cycle"/>
    <property type="evidence" value="ECO:0007669"/>
    <property type="project" value="TreeGrafter"/>
</dbReference>
<evidence type="ECO:0000256" key="2">
    <source>
        <dbReference type="ARBA" id="ARBA00023027"/>
    </source>
</evidence>
<comment type="caution">
    <text evidence="4">The sequence shown here is derived from an EMBL/GenBank/DDBJ whole genome shotgun (WGS) entry which is preliminary data.</text>
</comment>
<dbReference type="OrthoDB" id="7248433at2759"/>
<evidence type="ECO:0000259" key="3">
    <source>
        <dbReference type="Pfam" id="PF02866"/>
    </source>
</evidence>
<evidence type="ECO:0000313" key="5">
    <source>
        <dbReference type="Proteomes" id="UP000691718"/>
    </source>
</evidence>
<evidence type="ECO:0000256" key="1">
    <source>
        <dbReference type="ARBA" id="ARBA00023002"/>
    </source>
</evidence>
<sequence>MCEQNSNAMLAISTSPINSIVPFASALLYKYGSYNPFKVFGITHLDVARGRTLTGSALQVNPTKIYVPVIGGHSDETIVPLFSNISPNCCMDDTQTHMLTKFLRKSGTEVVNKKLGNDSATLAMAWSVNEFVDCILDAIRGAEVMVNAYTANPHFGTKYFSGPTLVGSNGIIQPCYDFSMNDYEHALLNNALPIINRDVIQGEEYVQIFESISKKI</sequence>
<keyword evidence="5" id="KW-1185">Reference proteome</keyword>
<reference evidence="4" key="1">
    <citation type="submission" date="2021-04" db="EMBL/GenBank/DDBJ databases">
        <authorList>
            <person name="Tunstrom K."/>
        </authorList>
    </citation>
    <scope>NUCLEOTIDE SEQUENCE</scope>
</reference>
<dbReference type="InterPro" id="IPR022383">
    <property type="entry name" value="Lactate/malate_DH_C"/>
</dbReference>
<keyword evidence="2" id="KW-0520">NAD</keyword>
<dbReference type="Pfam" id="PF02866">
    <property type="entry name" value="Ldh_1_C"/>
    <property type="match status" value="1"/>
</dbReference>
<dbReference type="Proteomes" id="UP000691718">
    <property type="component" value="Unassembled WGS sequence"/>
</dbReference>
<keyword evidence="1" id="KW-0560">Oxidoreductase</keyword>
<evidence type="ECO:0000313" key="4">
    <source>
        <dbReference type="EMBL" id="CAG5056054.1"/>
    </source>
</evidence>
<dbReference type="AlphaFoldDB" id="A0A8S3Y6H5"/>
<protein>
    <submittedName>
        <fullName evidence="4">(apollo) hypothetical protein</fullName>
    </submittedName>
</protein>